<evidence type="ECO:0000256" key="3">
    <source>
        <dbReference type="ARBA" id="ARBA00022517"/>
    </source>
</evidence>
<feature type="region of interest" description="Disordered" evidence="5">
    <location>
        <begin position="352"/>
        <end position="381"/>
    </location>
</feature>
<dbReference type="RefSeq" id="XP_019024048.1">
    <property type="nucleotide sequence ID" value="XM_019171820.1"/>
</dbReference>
<dbReference type="SUPFAM" id="SSF55205">
    <property type="entry name" value="EPT/RTPC-like"/>
    <property type="match status" value="1"/>
</dbReference>
<name>A0A0E9NF33_SAICN</name>
<comment type="caution">
    <text evidence="8">The sequence shown here is derived from an EMBL/GenBank/DDBJ whole genome shotgun (WGS) entry which is preliminary data.</text>
</comment>
<proteinExistence type="inferred from homology"/>
<gene>
    <name evidence="8" type="ORF">G7K_2617-t1</name>
</gene>
<sequence>MPSVAPSSAAHAASATSAAKLVRFTGHKHFARRLIYATLTGRPVRFDGIRSNDLEPGLRDYEVSLLRLLEAVTNGAHIEISYTGTTVLYKPGLIHGGTHTHECPPSRSISYFLYPLLLLAPFTKQPLSLHLKGITADSLDLTIDTIRTGILPLLTRFGVPDGVELRILKRGAPPLGGGEVHFLCPNVRNVKTIHWLDPGRISRIRGIAASTRVSPAIANRMVEAARGVLNRYIPDVYIYTDVYKGAESGNSPGFSLSLVAECANTQTIYTADLTGGPGQPAEDVGKACAKMLLREIRKNGAVDSAGTGIVLPFMVLGSEDVGRCDIGARVDENLVEMLRDIKTFWGAEFLLREKPQGNPMDEDDEEEEDDDEEKETPEPEFLVSCMGTGFVNTNKKVT</sequence>
<feature type="compositionally biased region" description="Acidic residues" evidence="5">
    <location>
        <begin position="360"/>
        <end position="375"/>
    </location>
</feature>
<dbReference type="InterPro" id="IPR023797">
    <property type="entry name" value="RNA3'_phos_cyclase_dom"/>
</dbReference>
<dbReference type="Pfam" id="PF01137">
    <property type="entry name" value="RTC"/>
    <property type="match status" value="1"/>
</dbReference>
<dbReference type="NCBIfam" id="TIGR03400">
    <property type="entry name" value="18S_RNA_Rcl1p"/>
    <property type="match status" value="1"/>
</dbReference>
<dbReference type="InterPro" id="IPR013792">
    <property type="entry name" value="RNA3'P_cycl/enolpyr_Trfase_a/b"/>
</dbReference>
<dbReference type="Gene3D" id="3.65.10.20">
    <property type="entry name" value="RNA 3'-terminal phosphate cyclase domain"/>
    <property type="match status" value="1"/>
</dbReference>
<dbReference type="GO" id="GO:0005730">
    <property type="term" value="C:nucleolus"/>
    <property type="evidence" value="ECO:0007669"/>
    <property type="project" value="UniProtKB-SubCell"/>
</dbReference>
<comment type="similarity">
    <text evidence="2">Belongs to the RNA 3'-terminal cyclase family. Type 2 subfamily.</text>
</comment>
<keyword evidence="3" id="KW-0690">Ribosome biogenesis</keyword>
<dbReference type="InterPro" id="IPR037136">
    <property type="entry name" value="RNA3'_phos_cyclase_dom_sf"/>
</dbReference>
<dbReference type="InterPro" id="IPR016443">
    <property type="entry name" value="RNA3'_term_phos_cyc_type_2"/>
</dbReference>
<keyword evidence="9" id="KW-1185">Reference proteome</keyword>
<dbReference type="PROSITE" id="PS01287">
    <property type="entry name" value="RTC"/>
    <property type="match status" value="1"/>
</dbReference>
<dbReference type="GO" id="GO:0000479">
    <property type="term" value="P:endonucleolytic cleavage of tricistronic rRNA transcript (SSU-rRNA, 5.8S rRNA, LSU-rRNA)"/>
    <property type="evidence" value="ECO:0007669"/>
    <property type="project" value="TreeGrafter"/>
</dbReference>
<reference evidence="8 9" key="1">
    <citation type="journal article" date="2011" name="J. Gen. Appl. Microbiol.">
        <title>Draft genome sequencing of the enigmatic yeast Saitoella complicata.</title>
        <authorList>
            <person name="Nishida H."/>
            <person name="Hamamoto M."/>
            <person name="Sugiyama J."/>
        </authorList>
    </citation>
    <scope>NUCLEOTIDE SEQUENCE [LARGE SCALE GENOMIC DNA]</scope>
    <source>
        <strain evidence="8 9">NRRL Y-17804</strain>
    </source>
</reference>
<accession>A0A0E9NF33</accession>
<evidence type="ECO:0000313" key="9">
    <source>
        <dbReference type="Proteomes" id="UP000033140"/>
    </source>
</evidence>
<evidence type="ECO:0000256" key="2">
    <source>
        <dbReference type="ARBA" id="ARBA00007089"/>
    </source>
</evidence>
<evidence type="ECO:0000313" key="8">
    <source>
        <dbReference type="EMBL" id="GAO48444.1"/>
    </source>
</evidence>
<dbReference type="InterPro" id="IPR000228">
    <property type="entry name" value="RNA3'_term_phos_cyc"/>
</dbReference>
<evidence type="ECO:0000256" key="4">
    <source>
        <dbReference type="ARBA" id="ARBA00023242"/>
    </source>
</evidence>
<dbReference type="CDD" id="cd00875">
    <property type="entry name" value="RNA_Cyclase_Class_I"/>
    <property type="match status" value="1"/>
</dbReference>
<dbReference type="GO" id="GO:0004521">
    <property type="term" value="F:RNA endonuclease activity"/>
    <property type="evidence" value="ECO:0007669"/>
    <property type="project" value="TreeGrafter"/>
</dbReference>
<dbReference type="Proteomes" id="UP000033140">
    <property type="component" value="Unassembled WGS sequence"/>
</dbReference>
<dbReference type="OMA" id="YTDQNKG"/>
<dbReference type="PANTHER" id="PTHR11096">
    <property type="entry name" value="RNA 3' TERMINAL PHOSPHATE CYCLASE"/>
    <property type="match status" value="1"/>
</dbReference>
<evidence type="ECO:0000256" key="1">
    <source>
        <dbReference type="ARBA" id="ARBA00004604"/>
    </source>
</evidence>
<dbReference type="OrthoDB" id="1911237at2759"/>
<dbReference type="InterPro" id="IPR020719">
    <property type="entry name" value="RNA3'_term_phos_cycl-like_CS"/>
</dbReference>
<evidence type="ECO:0000259" key="6">
    <source>
        <dbReference type="Pfam" id="PF01137"/>
    </source>
</evidence>
<comment type="subcellular location">
    <subcellularLocation>
        <location evidence="1">Nucleus</location>
        <location evidence="1">Nucleolus</location>
    </subcellularLocation>
</comment>
<dbReference type="Pfam" id="PF05189">
    <property type="entry name" value="RTC_insert"/>
    <property type="match status" value="1"/>
</dbReference>
<keyword evidence="4" id="KW-0539">Nucleus</keyword>
<dbReference type="Gene3D" id="3.30.360.20">
    <property type="entry name" value="RNA 3'-terminal phosphate cyclase, insert domain"/>
    <property type="match status" value="1"/>
</dbReference>
<dbReference type="PANTHER" id="PTHR11096:SF1">
    <property type="entry name" value="RNA 3'-TERMINAL PHOSPHATE CYCLASE-LIKE PROTEIN"/>
    <property type="match status" value="1"/>
</dbReference>
<dbReference type="EMBL" id="BACD03000015">
    <property type="protein sequence ID" value="GAO48444.1"/>
    <property type="molecule type" value="Genomic_DNA"/>
</dbReference>
<feature type="domain" description="RNA 3'-terminal phosphate cyclase" evidence="6">
    <location>
        <begin position="23"/>
        <end position="349"/>
    </location>
</feature>
<evidence type="ECO:0008006" key="10">
    <source>
        <dbReference type="Google" id="ProtNLM"/>
    </source>
</evidence>
<evidence type="ECO:0000259" key="7">
    <source>
        <dbReference type="Pfam" id="PF05189"/>
    </source>
</evidence>
<protein>
    <recommendedName>
        <fullName evidence="10">RNA 3'-terminal phosphate cyclase domain-containing protein</fullName>
    </recommendedName>
</protein>
<dbReference type="STRING" id="698492.A0A0E9NF33"/>
<reference evidence="8 9" key="2">
    <citation type="journal article" date="2014" name="J. Gen. Appl. Microbiol.">
        <title>The early diverging ascomycetous budding yeast Saitoella complicata has three histone deacetylases belonging to the Clr6, Hos2, and Rpd3 lineages.</title>
        <authorList>
            <person name="Nishida H."/>
            <person name="Matsumoto T."/>
            <person name="Kondo S."/>
            <person name="Hamamoto M."/>
            <person name="Yoshikawa H."/>
        </authorList>
    </citation>
    <scope>NUCLEOTIDE SEQUENCE [LARGE SCALE GENOMIC DNA]</scope>
    <source>
        <strain evidence="8 9">NRRL Y-17804</strain>
    </source>
</reference>
<dbReference type="AlphaFoldDB" id="A0A0E9NF33"/>
<evidence type="ECO:0000256" key="5">
    <source>
        <dbReference type="SAM" id="MobiDB-lite"/>
    </source>
</evidence>
<dbReference type="InterPro" id="IPR013791">
    <property type="entry name" value="RNA3'-term_phos_cycl_insert"/>
</dbReference>
<reference evidence="8 9" key="3">
    <citation type="journal article" date="2015" name="Genome Announc.">
        <title>Draft Genome Sequence of the Archiascomycetous Yeast Saitoella complicata.</title>
        <authorList>
            <person name="Yamauchi K."/>
            <person name="Kondo S."/>
            <person name="Hamamoto M."/>
            <person name="Takahashi Y."/>
            <person name="Ogura Y."/>
            <person name="Hayashi T."/>
            <person name="Nishida H."/>
        </authorList>
    </citation>
    <scope>NUCLEOTIDE SEQUENCE [LARGE SCALE GENOMIC DNA]</scope>
    <source>
        <strain evidence="8 9">NRRL Y-17804</strain>
    </source>
</reference>
<dbReference type="InterPro" id="IPR036553">
    <property type="entry name" value="RPTC_insert"/>
</dbReference>
<organism evidence="8 9">
    <name type="scientific">Saitoella complicata (strain BCRC 22490 / CBS 7301 / JCM 7358 / NBRC 10748 / NRRL Y-17804)</name>
    <dbReference type="NCBI Taxonomy" id="698492"/>
    <lineage>
        <taxon>Eukaryota</taxon>
        <taxon>Fungi</taxon>
        <taxon>Dikarya</taxon>
        <taxon>Ascomycota</taxon>
        <taxon>Taphrinomycotina</taxon>
        <taxon>Taphrinomycotina incertae sedis</taxon>
        <taxon>Saitoella</taxon>
    </lineage>
</organism>
<feature type="domain" description="RNA 3'-terminal phosphate cyclase insert" evidence="7">
    <location>
        <begin position="196"/>
        <end position="297"/>
    </location>
</feature>